<organism evidence="9 10">
    <name type="scientific">Echeneis naucrates</name>
    <name type="common">Live sharksucker</name>
    <dbReference type="NCBI Taxonomy" id="173247"/>
    <lineage>
        <taxon>Eukaryota</taxon>
        <taxon>Metazoa</taxon>
        <taxon>Chordata</taxon>
        <taxon>Craniata</taxon>
        <taxon>Vertebrata</taxon>
        <taxon>Euteleostomi</taxon>
        <taxon>Actinopterygii</taxon>
        <taxon>Neopterygii</taxon>
        <taxon>Teleostei</taxon>
        <taxon>Neoteleostei</taxon>
        <taxon>Acanthomorphata</taxon>
        <taxon>Carangaria</taxon>
        <taxon>Carangiformes</taxon>
        <taxon>Echeneidae</taxon>
        <taxon>Echeneis</taxon>
    </lineage>
</organism>
<evidence type="ECO:0000256" key="2">
    <source>
        <dbReference type="ARBA" id="ARBA00022723"/>
    </source>
</evidence>
<feature type="region of interest" description="Disordered" evidence="7">
    <location>
        <begin position="92"/>
        <end position="126"/>
    </location>
</feature>
<feature type="region of interest" description="Disordered" evidence="7">
    <location>
        <begin position="247"/>
        <end position="272"/>
    </location>
</feature>
<dbReference type="Ensembl" id="ENSENLT00000025672.1">
    <property type="protein sequence ID" value="ENSENLP00000024873.1"/>
    <property type="gene ID" value="ENSENLG00000011241.1"/>
</dbReference>
<dbReference type="InterPro" id="IPR054361">
    <property type="entry name" value="Znf-CCCH_ZC3H4/6/8"/>
</dbReference>
<feature type="compositionally biased region" description="Basic residues" evidence="7">
    <location>
        <begin position="859"/>
        <end position="872"/>
    </location>
</feature>
<keyword evidence="2 6" id="KW-0479">Metal-binding</keyword>
<evidence type="ECO:0000256" key="4">
    <source>
        <dbReference type="ARBA" id="ARBA00022771"/>
    </source>
</evidence>
<dbReference type="Pfam" id="PF22623">
    <property type="entry name" value="zf-CCCH_9"/>
    <property type="match status" value="1"/>
</dbReference>
<feature type="compositionally biased region" description="Polar residues" evidence="7">
    <location>
        <begin position="736"/>
        <end position="761"/>
    </location>
</feature>
<dbReference type="Proteomes" id="UP000472264">
    <property type="component" value="Chromosome 1"/>
</dbReference>
<dbReference type="Pfam" id="PF14608">
    <property type="entry name" value="zf-CCCH_2"/>
    <property type="match status" value="2"/>
</dbReference>
<dbReference type="InterPro" id="IPR036855">
    <property type="entry name" value="Znf_CCCH_sf"/>
</dbReference>
<keyword evidence="3" id="KW-0677">Repeat</keyword>
<feature type="compositionally biased region" description="Polar residues" evidence="7">
    <location>
        <begin position="718"/>
        <end position="727"/>
    </location>
</feature>
<proteinExistence type="predicted"/>
<keyword evidence="5 6" id="KW-0862">Zinc</keyword>
<evidence type="ECO:0000313" key="9">
    <source>
        <dbReference type="Ensembl" id="ENSENLP00000024873.1"/>
    </source>
</evidence>
<feature type="region of interest" description="Disordered" evidence="7">
    <location>
        <begin position="834"/>
        <end position="895"/>
    </location>
</feature>
<dbReference type="GO" id="GO:0003723">
    <property type="term" value="F:RNA binding"/>
    <property type="evidence" value="ECO:0007669"/>
    <property type="project" value="InterPro"/>
</dbReference>
<dbReference type="PANTHER" id="PTHR13119">
    <property type="entry name" value="ZINC FINGER CCCH DOMAIN-CONTAINING PROTEI"/>
    <property type="match status" value="1"/>
</dbReference>
<dbReference type="PROSITE" id="PS50103">
    <property type="entry name" value="ZF_C3H1"/>
    <property type="match status" value="3"/>
</dbReference>
<evidence type="ECO:0000259" key="8">
    <source>
        <dbReference type="PROSITE" id="PS50103"/>
    </source>
</evidence>
<dbReference type="GO" id="GO:0008270">
    <property type="term" value="F:zinc ion binding"/>
    <property type="evidence" value="ECO:0007669"/>
    <property type="project" value="UniProtKB-KW"/>
</dbReference>
<feature type="zinc finger region" description="C3H1-type" evidence="6">
    <location>
        <begin position="178"/>
        <end position="200"/>
    </location>
</feature>
<reference evidence="9" key="3">
    <citation type="submission" date="2025-09" db="UniProtKB">
        <authorList>
            <consortium name="Ensembl"/>
        </authorList>
    </citation>
    <scope>IDENTIFICATION</scope>
</reference>
<feature type="compositionally biased region" description="Polar residues" evidence="7">
    <location>
        <begin position="254"/>
        <end position="272"/>
    </location>
</feature>
<gene>
    <name evidence="9" type="primary">LOC115043436</name>
</gene>
<protein>
    <submittedName>
        <fullName evidence="9">Flocculation protein FLO11-like</fullName>
    </submittedName>
</protein>
<dbReference type="Gene3D" id="1.20.120.1350">
    <property type="entry name" value="Pneumovirus matrix protein 2 (M2), zinc-binding domain"/>
    <property type="match status" value="1"/>
</dbReference>
<feature type="compositionally biased region" description="Basic and acidic residues" evidence="7">
    <location>
        <begin position="835"/>
        <end position="852"/>
    </location>
</feature>
<feature type="region of interest" description="Disordered" evidence="7">
    <location>
        <begin position="22"/>
        <end position="61"/>
    </location>
</feature>
<sequence>MTNADGNNMAFANLFSSLSAVEDVRSPAPPAVSRRKRKPAGEHTGPERKKRYQPPTNRIHKTRSFQDDNCMQNTDRTGSSGLTKELIHNSGIQRNKGGRTNRNGCHQTRTTARRGDRNSKHRNTKKAVEVQRPRFMTEEFKDMNALLSDGRLLCKHFLWGRCIKGDDCQLEHIQSYNNLFKEVCKFYIQGFCMKGESCPYMHKSFPCKFFHRKGRCSQGADCKFSHEPLDEVTKRLLDEAIKRDEELARKTEQKSSAQPVDTQPEITVASTSDLLTQPLRPNFYNSGERVTQEALLCQTEHLSDDAETAVPLQVPVSAQPHSPPSANPNHKEPVCYSVEAVLGPQLFKPFPSFFTTPGHQDYAALSVPQTHSSTTGSTDQKEVPLSVEPINLFNSVGSSTIEYIPTPPSAYNTSYTSKTDSEDLIDPLLKRQEVNKSKEKMANHEEMAASLKPAQKSSSEVKLHPFHPLLTEPDKSEFCKGDGDLKGGTHIPMDITHLVNCKNDSHTPFSASKGKSLLYTPKHPTQRKPRVSGPVSKPQVSTAGAPRPSAGCSEFKGEAAVPAEPVPSSAAKKDCRHSVSHWFAAKQSSEIHQQSKIMQQSNHSESTAEGRSKVAYLSDVGCKETQRSPFYSLFAGPITDGLKPTPEPIPDCPQGLNQSTCPTLQAAQCRNKSDKASAKEFLTLFAAPLPCTQSQSEHSKRLADQTADLTDSRKRTSNSHTSLTPQIKSDVKQASHRPTSPKLSLSPNNKNKGFSEPVNTPTKLQVNPVCSFVINSVIEKSSSPTPCGDSADPSTTEAHQPLLDMSPPRAPAVAAAPNSVLRTLFLCLSPYQQDGEQHNTDQNESENKDKNTEFIVVKQQRKRRKKGRRKLKTPYSHQQLTEKTAPHSSGSPPSVQASVMEATVCSNLNTSAMTEIWVRNSDINNMPFKPVIQHHPQTRQKMTSEEGKQVNGNLTITPLKNLFKSLDTTVFHLGH</sequence>
<feature type="domain" description="C3H1-type" evidence="8">
    <location>
        <begin position="178"/>
        <end position="200"/>
    </location>
</feature>
<dbReference type="GO" id="GO:0045892">
    <property type="term" value="P:negative regulation of DNA-templated transcription"/>
    <property type="evidence" value="ECO:0007669"/>
    <property type="project" value="InterPro"/>
</dbReference>
<feature type="compositionally biased region" description="Polar residues" evidence="7">
    <location>
        <begin position="875"/>
        <end position="895"/>
    </location>
</feature>
<feature type="region of interest" description="Disordered" evidence="7">
    <location>
        <begin position="781"/>
        <end position="814"/>
    </location>
</feature>
<feature type="region of interest" description="Disordered" evidence="7">
    <location>
        <begin position="693"/>
        <end position="761"/>
    </location>
</feature>
<dbReference type="OMA" id="QGADCKF"/>
<reference evidence="9" key="1">
    <citation type="submission" date="2021-04" db="EMBL/GenBank/DDBJ databases">
        <authorList>
            <consortium name="Wellcome Sanger Institute Data Sharing"/>
        </authorList>
    </citation>
    <scope>NUCLEOTIDE SEQUENCE [LARGE SCALE GENOMIC DNA]</scope>
</reference>
<dbReference type="InParanoid" id="A0A665UYX7"/>
<keyword evidence="4 6" id="KW-0863">Zinc-finger</keyword>
<dbReference type="AlphaFoldDB" id="A0A665UYX7"/>
<evidence type="ECO:0000256" key="6">
    <source>
        <dbReference type="PROSITE-ProRule" id="PRU00723"/>
    </source>
</evidence>
<feature type="zinc finger region" description="C3H1-type" evidence="6">
    <location>
        <begin position="148"/>
        <end position="175"/>
    </location>
</feature>
<feature type="domain" description="C3H1-type" evidence="8">
    <location>
        <begin position="148"/>
        <end position="175"/>
    </location>
</feature>
<feature type="zinc finger region" description="C3H1-type" evidence="6">
    <location>
        <begin position="201"/>
        <end position="229"/>
    </location>
</feature>
<dbReference type="RefSeq" id="XP_029357772.1">
    <property type="nucleotide sequence ID" value="XM_029501912.1"/>
</dbReference>
<evidence type="ECO:0000256" key="5">
    <source>
        <dbReference type="ARBA" id="ARBA00022833"/>
    </source>
</evidence>
<dbReference type="PANTHER" id="PTHR13119:SF23">
    <property type="entry name" value="ZINC FINGER CCCH DOMAIN-CONTAINING PROTEIN 4"/>
    <property type="match status" value="1"/>
</dbReference>
<name>A0A665UYX7_ECHNA</name>
<evidence type="ECO:0000313" key="10">
    <source>
        <dbReference type="Proteomes" id="UP000472264"/>
    </source>
</evidence>
<keyword evidence="1" id="KW-0597">Phosphoprotein</keyword>
<dbReference type="SUPFAM" id="SSF90229">
    <property type="entry name" value="CCCH zinc finger"/>
    <property type="match status" value="2"/>
</dbReference>
<dbReference type="GO" id="GO:0005634">
    <property type="term" value="C:nucleus"/>
    <property type="evidence" value="ECO:0007669"/>
    <property type="project" value="TreeGrafter"/>
</dbReference>
<dbReference type="InterPro" id="IPR045124">
    <property type="entry name" value="Su(sable)-like"/>
</dbReference>
<feature type="compositionally biased region" description="Polar residues" evidence="7">
    <location>
        <begin position="92"/>
        <end position="110"/>
    </location>
</feature>
<dbReference type="Gene3D" id="4.10.1000.10">
    <property type="entry name" value="Zinc finger, CCCH-type"/>
    <property type="match status" value="1"/>
</dbReference>
<dbReference type="SMART" id="SM00356">
    <property type="entry name" value="ZnF_C3H1"/>
    <property type="match status" value="3"/>
</dbReference>
<evidence type="ECO:0000256" key="3">
    <source>
        <dbReference type="ARBA" id="ARBA00022737"/>
    </source>
</evidence>
<dbReference type="GeneID" id="115043436"/>
<accession>A0A665UYX7</accession>
<keyword evidence="10" id="KW-1185">Reference proteome</keyword>
<dbReference type="InterPro" id="IPR000571">
    <property type="entry name" value="Znf_CCCH"/>
</dbReference>
<evidence type="ECO:0000256" key="7">
    <source>
        <dbReference type="SAM" id="MobiDB-lite"/>
    </source>
</evidence>
<feature type="region of interest" description="Disordered" evidence="7">
    <location>
        <begin position="511"/>
        <end position="550"/>
    </location>
</feature>
<evidence type="ECO:0000256" key="1">
    <source>
        <dbReference type="ARBA" id="ARBA00022553"/>
    </source>
</evidence>
<reference evidence="9" key="2">
    <citation type="submission" date="2025-08" db="UniProtKB">
        <authorList>
            <consortium name="Ensembl"/>
        </authorList>
    </citation>
    <scope>IDENTIFICATION</scope>
</reference>
<feature type="compositionally biased region" description="Basic residues" evidence="7">
    <location>
        <begin position="48"/>
        <end position="61"/>
    </location>
</feature>
<feature type="domain" description="C3H1-type" evidence="8">
    <location>
        <begin position="201"/>
        <end position="229"/>
    </location>
</feature>